<organism evidence="1 2">
    <name type="scientific">Mucuna pruriens</name>
    <name type="common">Velvet bean</name>
    <name type="synonym">Dolichos pruriens</name>
    <dbReference type="NCBI Taxonomy" id="157652"/>
    <lineage>
        <taxon>Eukaryota</taxon>
        <taxon>Viridiplantae</taxon>
        <taxon>Streptophyta</taxon>
        <taxon>Embryophyta</taxon>
        <taxon>Tracheophyta</taxon>
        <taxon>Spermatophyta</taxon>
        <taxon>Magnoliopsida</taxon>
        <taxon>eudicotyledons</taxon>
        <taxon>Gunneridae</taxon>
        <taxon>Pentapetalae</taxon>
        <taxon>rosids</taxon>
        <taxon>fabids</taxon>
        <taxon>Fabales</taxon>
        <taxon>Fabaceae</taxon>
        <taxon>Papilionoideae</taxon>
        <taxon>50 kb inversion clade</taxon>
        <taxon>NPAAA clade</taxon>
        <taxon>indigoferoid/millettioid clade</taxon>
        <taxon>Phaseoleae</taxon>
        <taxon>Mucuna</taxon>
    </lineage>
</organism>
<dbReference type="AlphaFoldDB" id="A0A371G4D9"/>
<keyword evidence="2" id="KW-1185">Reference proteome</keyword>
<dbReference type="Proteomes" id="UP000257109">
    <property type="component" value="Unassembled WGS sequence"/>
</dbReference>
<protein>
    <submittedName>
        <fullName evidence="1">Uncharacterized protein</fullName>
    </submittedName>
</protein>
<evidence type="ECO:0000313" key="1">
    <source>
        <dbReference type="EMBL" id="RDX85440.1"/>
    </source>
</evidence>
<proteinExistence type="predicted"/>
<accession>A0A371G4D9</accession>
<sequence length="60" mass="6865">MEPSLNLPTLVLFFAPWKRCNSMVVSWLQHSASESIFSHVKSKMMMDPLPTINKVFSLVL</sequence>
<dbReference type="EMBL" id="QJKJ01006798">
    <property type="protein sequence ID" value="RDX85440.1"/>
    <property type="molecule type" value="Genomic_DNA"/>
</dbReference>
<gene>
    <name evidence="1" type="ORF">CR513_33385</name>
</gene>
<reference evidence="1" key="1">
    <citation type="submission" date="2018-05" db="EMBL/GenBank/DDBJ databases">
        <title>Draft genome of Mucuna pruriens seed.</title>
        <authorList>
            <person name="Nnadi N.E."/>
            <person name="Vos R."/>
            <person name="Hasami M.H."/>
            <person name="Devisetty U.K."/>
            <person name="Aguiy J.C."/>
        </authorList>
    </citation>
    <scope>NUCLEOTIDE SEQUENCE [LARGE SCALE GENOMIC DNA]</scope>
    <source>
        <strain evidence="1">JCA_2017</strain>
    </source>
</reference>
<name>A0A371G4D9_MUCPR</name>
<comment type="caution">
    <text evidence="1">The sequence shown here is derived from an EMBL/GenBank/DDBJ whole genome shotgun (WGS) entry which is preliminary data.</text>
</comment>
<evidence type="ECO:0000313" key="2">
    <source>
        <dbReference type="Proteomes" id="UP000257109"/>
    </source>
</evidence>
<feature type="non-terminal residue" evidence="1">
    <location>
        <position position="1"/>
    </location>
</feature>